<dbReference type="EMBL" id="LJXB01000070">
    <property type="protein sequence ID" value="KPU60226.1"/>
    <property type="molecule type" value="Genomic_DNA"/>
</dbReference>
<proteinExistence type="predicted"/>
<dbReference type="Pfam" id="PF06527">
    <property type="entry name" value="TniQ"/>
    <property type="match status" value="1"/>
</dbReference>
<comment type="caution">
    <text evidence="3">The sequence shown here is derived from an EMBL/GenBank/DDBJ whole genome shotgun (WGS) entry which is preliminary data.</text>
</comment>
<sequence length="351" mass="39163">MNHSIAQSRDVFVQWLEDETFYSLCCRQHNLLGNLKASDTLDWLFSRNQSPTTHDLPRNLGALISRAPLSWGDSTLIIRERTILPLFFPFQSEQQIPELVQSAESAQIGAIKHRLGLLAGRFGAEHPLKACTACMTTDLASHGVAFWHLSHQYPGIFLCPIHGLVLRESAVNRQWSGRFQFALPCDEILAPETASVPSSAVHEALQRLGKGVLDLAGYAMSRRFNPMIVSSLYKNELARLGITGPERMRIATSLSEYASLLQIYAPLNTLPTTTQDAGAFLKQLTRNTRGSHHPLKHLTLITWLFGRLGSFVEAYDRLERLLQNLERPITLPEDPKAVTVAPTSSELSSEK</sequence>
<protein>
    <submittedName>
        <fullName evidence="3">Uncharacterized protein</fullName>
    </submittedName>
</protein>
<dbReference type="InterPro" id="IPR032750">
    <property type="entry name" value="TnsD_C"/>
</dbReference>
<accession>A0A0P8X2S4</accession>
<dbReference type="Proteomes" id="UP000050349">
    <property type="component" value="Unassembled WGS sequence"/>
</dbReference>
<dbReference type="OrthoDB" id="470139at2"/>
<evidence type="ECO:0000313" key="4">
    <source>
        <dbReference type="Proteomes" id="UP000050349"/>
    </source>
</evidence>
<gene>
    <name evidence="3" type="ORF">AN403_4751</name>
</gene>
<dbReference type="AlphaFoldDB" id="A0A0P8X2S4"/>
<name>A0A0P8X2S4_PSEFL</name>
<evidence type="ECO:0000259" key="2">
    <source>
        <dbReference type="Pfam" id="PF15978"/>
    </source>
</evidence>
<dbReference type="PATRIC" id="fig|294.162.peg.2007"/>
<feature type="domain" description="TniQ" evidence="1">
    <location>
        <begin position="12"/>
        <end position="166"/>
    </location>
</feature>
<dbReference type="RefSeq" id="WP_081015100.1">
    <property type="nucleotide sequence ID" value="NZ_LJXB01000070.1"/>
</dbReference>
<evidence type="ECO:0000259" key="1">
    <source>
        <dbReference type="Pfam" id="PF06527"/>
    </source>
</evidence>
<feature type="domain" description="Transposon Tn7 transposition protein TnsD C-terminal" evidence="2">
    <location>
        <begin position="248"/>
        <end position="317"/>
    </location>
</feature>
<dbReference type="InterPro" id="IPR009492">
    <property type="entry name" value="TniQ"/>
</dbReference>
<reference evidence="3 4" key="1">
    <citation type="submission" date="2015-09" db="EMBL/GenBank/DDBJ databases">
        <authorList>
            <person name="Jackson K.R."/>
            <person name="Lunt B.L."/>
            <person name="Fisher J.N.B."/>
            <person name="Gardner A.V."/>
            <person name="Bailey M.E."/>
            <person name="Deus L.M."/>
            <person name="Earl A.S."/>
            <person name="Gibby P.D."/>
            <person name="Hartmann K.A."/>
            <person name="Liu J.E."/>
            <person name="Manci A.M."/>
            <person name="Nielsen D.A."/>
            <person name="Solomon M.B."/>
            <person name="Breakwell D.P."/>
            <person name="Burnett S.H."/>
            <person name="Grose J.H."/>
        </authorList>
    </citation>
    <scope>NUCLEOTIDE SEQUENCE [LARGE SCALE GENOMIC DNA]</scope>
    <source>
        <strain evidence="3 4">S613</strain>
    </source>
</reference>
<organism evidence="3 4">
    <name type="scientific">Pseudomonas fluorescens</name>
    <dbReference type="NCBI Taxonomy" id="294"/>
    <lineage>
        <taxon>Bacteria</taxon>
        <taxon>Pseudomonadati</taxon>
        <taxon>Pseudomonadota</taxon>
        <taxon>Gammaproteobacteria</taxon>
        <taxon>Pseudomonadales</taxon>
        <taxon>Pseudomonadaceae</taxon>
        <taxon>Pseudomonas</taxon>
    </lineage>
</organism>
<evidence type="ECO:0000313" key="3">
    <source>
        <dbReference type="EMBL" id="KPU60226.1"/>
    </source>
</evidence>
<dbReference type="Pfam" id="PF15978">
    <property type="entry name" value="TnsD"/>
    <property type="match status" value="1"/>
</dbReference>